<keyword evidence="11" id="KW-1185">Reference proteome</keyword>
<dbReference type="GO" id="GO:0005886">
    <property type="term" value="C:plasma membrane"/>
    <property type="evidence" value="ECO:0007669"/>
    <property type="project" value="UniProtKB-SubCell"/>
</dbReference>
<evidence type="ECO:0008006" key="12">
    <source>
        <dbReference type="Google" id="ProtNLM"/>
    </source>
</evidence>
<feature type="transmembrane region" description="Helical" evidence="9">
    <location>
        <begin position="161"/>
        <end position="192"/>
    </location>
</feature>
<sequence length="541" mass="54921">MLTAFTGTPQQPARPPAAARGTSSRAGALAASTIGGASGGASGGAVGGGRARPWSALIRAAPLAALVAVLWTVYIAPLPHYDVDVFLRAGAAVGDGRGPYPSPGSAEVYSGFAYVYPYLVAFAFVPLSWLGEHGATVFIALSVGALFLGARLLGVRDRRTYALVLMSSCALTGLQMGTLNAVLFLGLAALWHFRDRPVAAGVLAAGVIYAKLFLAPVWLWLVLTRRTKAGAVAAAFVGLLLAVTELTSPVGTRTYLGMLGVLAREEAPLGLSLTGLLVNTGLGMDVATWVARAVAVAVLVVAALAGDWPRPRRGGNERMLYAGTLAAALVASPIVWSHYLLLLLAPILVSAPRSRIPLIVFTVASWFVVTPHRTGPVGFVTGIAIISVLTAPAVGHAVKTRIRRGHIDGGTADGGTAERGTGDGGTVVGDGVVGGAAAAALLPSGPVSGPASAPVPGVAIIAAIIAVAVATTVVGVGFGVELLATAYGNPQRVIGAYCALLGVLAVLGWSLRQRSGPPAALWAGGHDHRPRPPRQPGTARS</sequence>
<evidence type="ECO:0000256" key="2">
    <source>
        <dbReference type="ARBA" id="ARBA00022475"/>
    </source>
</evidence>
<dbReference type="STRING" id="656024.FsymDg_2923"/>
<evidence type="ECO:0000313" key="10">
    <source>
        <dbReference type="EMBL" id="AEH10248.1"/>
    </source>
</evidence>
<feature type="transmembrane region" description="Helical" evidence="9">
    <location>
        <begin position="492"/>
        <end position="511"/>
    </location>
</feature>
<name>F8B6N6_9ACTN</name>
<reference evidence="10 11" key="1">
    <citation type="submission" date="2011-05" db="EMBL/GenBank/DDBJ databases">
        <title>Complete sequence of chromosome of Frankia symbiont of Datisca glomerata.</title>
        <authorList>
            <consortium name="US DOE Joint Genome Institute"/>
            <person name="Lucas S."/>
            <person name="Han J."/>
            <person name="Lapidus A."/>
            <person name="Cheng J.-F."/>
            <person name="Goodwin L."/>
            <person name="Pitluck S."/>
            <person name="Peters L."/>
            <person name="Mikhailova N."/>
            <person name="Chertkov O."/>
            <person name="Teshima H."/>
            <person name="Han C."/>
            <person name="Tapia R."/>
            <person name="Land M."/>
            <person name="Hauser L."/>
            <person name="Kyrpides N."/>
            <person name="Ivanova N."/>
            <person name="Pagani I."/>
            <person name="Berry A."/>
            <person name="Pawlowski K."/>
            <person name="Persson T."/>
            <person name="Vanden Heuvel B."/>
            <person name="Benson D."/>
            <person name="Woyke T."/>
        </authorList>
    </citation>
    <scope>NUCLEOTIDE SEQUENCE [LARGE SCALE GENOMIC DNA]</scope>
    <source>
        <strain evidence="11">4085684</strain>
    </source>
</reference>
<keyword evidence="4 9" id="KW-0812">Transmembrane</keyword>
<feature type="transmembrane region" description="Helical" evidence="9">
    <location>
        <begin position="377"/>
        <end position="398"/>
    </location>
</feature>
<dbReference type="Proteomes" id="UP000001549">
    <property type="component" value="Chromosome"/>
</dbReference>
<evidence type="ECO:0000256" key="5">
    <source>
        <dbReference type="ARBA" id="ARBA00022989"/>
    </source>
</evidence>
<protein>
    <recommendedName>
        <fullName evidence="12">DUF2029 domain-containing protein</fullName>
    </recommendedName>
</protein>
<evidence type="ECO:0000256" key="1">
    <source>
        <dbReference type="ARBA" id="ARBA00004651"/>
    </source>
</evidence>
<dbReference type="Pfam" id="PF09594">
    <property type="entry name" value="GT87"/>
    <property type="match status" value="1"/>
</dbReference>
<evidence type="ECO:0000256" key="4">
    <source>
        <dbReference type="ARBA" id="ARBA00022692"/>
    </source>
</evidence>
<dbReference type="InterPro" id="IPR018584">
    <property type="entry name" value="GT87"/>
</dbReference>
<organism evidence="10 11">
    <name type="scientific">Candidatus Protofrankia datiscae</name>
    <dbReference type="NCBI Taxonomy" id="2716812"/>
    <lineage>
        <taxon>Bacteria</taxon>
        <taxon>Bacillati</taxon>
        <taxon>Actinomycetota</taxon>
        <taxon>Actinomycetes</taxon>
        <taxon>Frankiales</taxon>
        <taxon>Frankiaceae</taxon>
        <taxon>Protofrankia</taxon>
    </lineage>
</organism>
<keyword evidence="2" id="KW-1003">Cell membrane</keyword>
<feature type="transmembrane region" description="Helical" evidence="9">
    <location>
        <begin position="458"/>
        <end position="480"/>
    </location>
</feature>
<dbReference type="GO" id="GO:0016758">
    <property type="term" value="F:hexosyltransferase activity"/>
    <property type="evidence" value="ECO:0007669"/>
    <property type="project" value="InterPro"/>
</dbReference>
<accession>F8B6N6</accession>
<evidence type="ECO:0000256" key="9">
    <source>
        <dbReference type="SAM" id="Phobius"/>
    </source>
</evidence>
<feature type="transmembrane region" description="Helical" evidence="9">
    <location>
        <begin position="320"/>
        <end position="348"/>
    </location>
</feature>
<dbReference type="KEGG" id="fsy:FsymDg_2923"/>
<gene>
    <name evidence="10" type="ordered locus">FsymDg_2923</name>
</gene>
<evidence type="ECO:0000313" key="11">
    <source>
        <dbReference type="Proteomes" id="UP000001549"/>
    </source>
</evidence>
<feature type="transmembrane region" description="Helical" evidence="9">
    <location>
        <begin position="286"/>
        <end position="308"/>
    </location>
</feature>
<feature type="transmembrane region" description="Helical" evidence="9">
    <location>
        <begin position="135"/>
        <end position="154"/>
    </location>
</feature>
<evidence type="ECO:0000256" key="3">
    <source>
        <dbReference type="ARBA" id="ARBA00022679"/>
    </source>
</evidence>
<dbReference type="RefSeq" id="WP_013874149.1">
    <property type="nucleotide sequence ID" value="NC_015656.1"/>
</dbReference>
<evidence type="ECO:0000256" key="8">
    <source>
        <dbReference type="SAM" id="MobiDB-lite"/>
    </source>
</evidence>
<dbReference type="EMBL" id="CP002801">
    <property type="protein sequence ID" value="AEH10248.1"/>
    <property type="molecule type" value="Genomic_DNA"/>
</dbReference>
<evidence type="ECO:0000256" key="6">
    <source>
        <dbReference type="ARBA" id="ARBA00023136"/>
    </source>
</evidence>
<keyword evidence="3" id="KW-0808">Transferase</keyword>
<dbReference type="eggNOG" id="ENOG502ZQZA">
    <property type="taxonomic scope" value="Bacteria"/>
</dbReference>
<feature type="transmembrane region" description="Helical" evidence="9">
    <location>
        <begin position="56"/>
        <end position="76"/>
    </location>
</feature>
<comment type="similarity">
    <text evidence="7">Belongs to the glycosyltransferase 87 family.</text>
</comment>
<feature type="region of interest" description="Disordered" evidence="8">
    <location>
        <begin position="1"/>
        <end position="22"/>
    </location>
</feature>
<dbReference type="HOGENOM" id="CLU_517548_0_0_11"/>
<feature type="region of interest" description="Disordered" evidence="8">
    <location>
        <begin position="518"/>
        <end position="541"/>
    </location>
</feature>
<comment type="subcellular location">
    <subcellularLocation>
        <location evidence="1">Cell membrane</location>
        <topology evidence="1">Multi-pass membrane protein</topology>
    </subcellularLocation>
</comment>
<dbReference type="AlphaFoldDB" id="F8B6N6"/>
<keyword evidence="6 9" id="KW-0472">Membrane</keyword>
<proteinExistence type="inferred from homology"/>
<keyword evidence="5 9" id="KW-1133">Transmembrane helix</keyword>
<evidence type="ECO:0000256" key="7">
    <source>
        <dbReference type="ARBA" id="ARBA00024033"/>
    </source>
</evidence>
<feature type="transmembrane region" description="Helical" evidence="9">
    <location>
        <begin position="198"/>
        <end position="222"/>
    </location>
</feature>
<feature type="transmembrane region" description="Helical" evidence="9">
    <location>
        <begin position="229"/>
        <end position="248"/>
    </location>
</feature>